<dbReference type="InterPro" id="IPR010998">
    <property type="entry name" value="Integrase_recombinase_N"/>
</dbReference>
<sequence length="72" mass="7849">MASVSSRDREHLLAELEARNLAPRTVKHAWLALSAVLKYATRDGAIIASPTEKVDFSAGHTVGDREAFSISR</sequence>
<reference evidence="2" key="1">
    <citation type="journal article" date="2014" name="Int. J. Syst. Evol. Microbiol.">
        <title>Complete genome sequence of Corynebacterium casei LMG S-19264T (=DSM 44701T), isolated from a smear-ripened cheese.</title>
        <authorList>
            <consortium name="US DOE Joint Genome Institute (JGI-PGF)"/>
            <person name="Walter F."/>
            <person name="Albersmeier A."/>
            <person name="Kalinowski J."/>
            <person name="Ruckert C."/>
        </authorList>
    </citation>
    <scope>NUCLEOTIDE SEQUENCE</scope>
    <source>
        <strain evidence="2">CGMCC 1.12827</strain>
    </source>
</reference>
<dbReference type="InterPro" id="IPR011010">
    <property type="entry name" value="DNA_brk_join_enz"/>
</dbReference>
<evidence type="ECO:0000313" key="3">
    <source>
        <dbReference type="Proteomes" id="UP000621454"/>
    </source>
</evidence>
<keyword evidence="1" id="KW-0238">DNA-binding</keyword>
<evidence type="ECO:0000256" key="1">
    <source>
        <dbReference type="ARBA" id="ARBA00023125"/>
    </source>
</evidence>
<protein>
    <recommendedName>
        <fullName evidence="4">Phage integrase, N-terminal SAM-like domain</fullName>
    </recommendedName>
</protein>
<dbReference type="Proteomes" id="UP000621454">
    <property type="component" value="Unassembled WGS sequence"/>
</dbReference>
<dbReference type="GO" id="GO:0003677">
    <property type="term" value="F:DNA binding"/>
    <property type="evidence" value="ECO:0007669"/>
    <property type="project" value="UniProtKB-KW"/>
</dbReference>
<dbReference type="SUPFAM" id="SSF56349">
    <property type="entry name" value="DNA breaking-rejoining enzymes"/>
    <property type="match status" value="1"/>
</dbReference>
<evidence type="ECO:0000313" key="2">
    <source>
        <dbReference type="EMBL" id="GGB46863.1"/>
    </source>
</evidence>
<reference evidence="2" key="2">
    <citation type="submission" date="2020-09" db="EMBL/GenBank/DDBJ databases">
        <authorList>
            <person name="Sun Q."/>
            <person name="Zhou Y."/>
        </authorList>
    </citation>
    <scope>NUCLEOTIDE SEQUENCE</scope>
    <source>
        <strain evidence="2">CGMCC 1.12827</strain>
    </source>
</reference>
<proteinExistence type="predicted"/>
<keyword evidence="3" id="KW-1185">Reference proteome</keyword>
<dbReference type="EMBL" id="BMGC01000052">
    <property type="protein sequence ID" value="GGB46863.1"/>
    <property type="molecule type" value="Genomic_DNA"/>
</dbReference>
<dbReference type="Gene3D" id="1.10.150.130">
    <property type="match status" value="1"/>
</dbReference>
<gene>
    <name evidence="2" type="ORF">GCM10011489_37660</name>
</gene>
<dbReference type="AlphaFoldDB" id="A0A916X132"/>
<name>A0A916X132_9ACTN</name>
<comment type="caution">
    <text evidence="2">The sequence shown here is derived from an EMBL/GenBank/DDBJ whole genome shotgun (WGS) entry which is preliminary data.</text>
</comment>
<organism evidence="2 3">
    <name type="scientific">Gordonia jinhuaensis</name>
    <dbReference type="NCBI Taxonomy" id="1517702"/>
    <lineage>
        <taxon>Bacteria</taxon>
        <taxon>Bacillati</taxon>
        <taxon>Actinomycetota</taxon>
        <taxon>Actinomycetes</taxon>
        <taxon>Mycobacteriales</taxon>
        <taxon>Gordoniaceae</taxon>
        <taxon>Gordonia</taxon>
    </lineage>
</organism>
<accession>A0A916X132</accession>
<evidence type="ECO:0008006" key="4">
    <source>
        <dbReference type="Google" id="ProtNLM"/>
    </source>
</evidence>